<feature type="compositionally biased region" description="Basic and acidic residues" evidence="4">
    <location>
        <begin position="440"/>
        <end position="450"/>
    </location>
</feature>
<evidence type="ECO:0000256" key="1">
    <source>
        <dbReference type="ARBA" id="ARBA00022737"/>
    </source>
</evidence>
<dbReference type="Pfam" id="PF12796">
    <property type="entry name" value="Ank_2"/>
    <property type="match status" value="1"/>
</dbReference>
<evidence type="ECO:0000313" key="5">
    <source>
        <dbReference type="Ensembl" id="ENSCVAP00000027133.1"/>
    </source>
</evidence>
<proteinExistence type="predicted"/>
<feature type="repeat" description="ANK" evidence="3">
    <location>
        <begin position="78"/>
        <end position="114"/>
    </location>
</feature>
<dbReference type="GO" id="GO:2000045">
    <property type="term" value="P:regulation of G1/S transition of mitotic cell cycle"/>
    <property type="evidence" value="ECO:0007669"/>
    <property type="project" value="TreeGrafter"/>
</dbReference>
<dbReference type="InterPro" id="IPR036770">
    <property type="entry name" value="Ankyrin_rpt-contain_sf"/>
</dbReference>
<dbReference type="STRING" id="28743.ENSCVAP00000027133"/>
<dbReference type="PROSITE" id="PS50297">
    <property type="entry name" value="ANK_REP_REGION"/>
    <property type="match status" value="2"/>
</dbReference>
<evidence type="ECO:0000256" key="3">
    <source>
        <dbReference type="PROSITE-ProRule" id="PRU00023"/>
    </source>
</evidence>
<feature type="region of interest" description="Disordered" evidence="4">
    <location>
        <begin position="440"/>
        <end position="471"/>
    </location>
</feature>
<evidence type="ECO:0000313" key="6">
    <source>
        <dbReference type="Proteomes" id="UP000265020"/>
    </source>
</evidence>
<feature type="compositionally biased region" description="Polar residues" evidence="4">
    <location>
        <begin position="531"/>
        <end position="548"/>
    </location>
</feature>
<dbReference type="GO" id="GO:0004861">
    <property type="term" value="F:cyclin-dependent protein serine/threonine kinase inhibitor activity"/>
    <property type="evidence" value="ECO:0007669"/>
    <property type="project" value="TreeGrafter"/>
</dbReference>
<sequence length="568" mass="63719">MHWLSSQRGVGQFITDVPSQFVGSSPQVSVWKMMRPKDLRQGSGTKTFLDAMHGGKVHLARFILDALDGRIINSKTENSRTPLMYAVCLQDPGTRTKFTQLLLEKGANVNCQDEDGRTALSHACEVGHLDVIKLLVQFSADPDVTDAWGNSALMYAAFSGHSQVLEFLVRAFKRLGLGLDRTNNAGHSAKEIANFFGHNQCVQILNFPCRKGVCRDDPPADELKAVEVERRLPNRLPRHVLERFSKQSTDEEQLPDVFQGQTKTGESTGLRSRFRCPRSQSQEYNHCNSWVLPPQIEKSPTEEDHSILITAKQLQNCQIRELKGSKLMNFVPEQSQRDISRDVRLPEQKQEIFPLWGKAKSFNLDLLSSRKQSYQGDVRDMRLSASKLKRASLQDDRCLIDKIECQGKPPALINEGSKIASAPKPFLNSMAQPGKALPEKLKSEKEEANERATLSRRGQQKRGSLGSVSRHNKLLFPREEIESEKFPSHTPGFMGLGTRLLRRFTAPEFMRMVIDCSSGSSNGRGRMSRSETYPLSNTHQQVNSQPSVDSISAVKCEFESYSSQSTIG</sequence>
<dbReference type="InterPro" id="IPR050776">
    <property type="entry name" value="Ank_Repeat/CDKN_Inhibitor"/>
</dbReference>
<accession>A0A3Q2E4G3</accession>
<dbReference type="AlphaFoldDB" id="A0A3Q2E4G3"/>
<dbReference type="PANTHER" id="PTHR24201">
    <property type="entry name" value="ANK_REP_REGION DOMAIN-CONTAINING PROTEIN"/>
    <property type="match status" value="1"/>
</dbReference>
<reference evidence="5" key="1">
    <citation type="submission" date="2025-08" db="UniProtKB">
        <authorList>
            <consortium name="Ensembl"/>
        </authorList>
    </citation>
    <scope>IDENTIFICATION</scope>
</reference>
<dbReference type="PROSITE" id="PS50088">
    <property type="entry name" value="ANK_REPEAT"/>
    <property type="match status" value="2"/>
</dbReference>
<feature type="region of interest" description="Disordered" evidence="4">
    <location>
        <begin position="516"/>
        <end position="548"/>
    </location>
</feature>
<evidence type="ECO:0000256" key="2">
    <source>
        <dbReference type="ARBA" id="ARBA00023043"/>
    </source>
</evidence>
<organism evidence="5 6">
    <name type="scientific">Cyprinodon variegatus</name>
    <name type="common">Sheepshead minnow</name>
    <dbReference type="NCBI Taxonomy" id="28743"/>
    <lineage>
        <taxon>Eukaryota</taxon>
        <taxon>Metazoa</taxon>
        <taxon>Chordata</taxon>
        <taxon>Craniata</taxon>
        <taxon>Vertebrata</taxon>
        <taxon>Euteleostomi</taxon>
        <taxon>Actinopterygii</taxon>
        <taxon>Neopterygii</taxon>
        <taxon>Teleostei</taxon>
        <taxon>Neoteleostei</taxon>
        <taxon>Acanthomorphata</taxon>
        <taxon>Ovalentaria</taxon>
        <taxon>Atherinomorphae</taxon>
        <taxon>Cyprinodontiformes</taxon>
        <taxon>Cyprinodontidae</taxon>
        <taxon>Cyprinodon</taxon>
    </lineage>
</organism>
<feature type="repeat" description="ANK" evidence="3">
    <location>
        <begin position="115"/>
        <end position="147"/>
    </location>
</feature>
<dbReference type="GO" id="GO:0005737">
    <property type="term" value="C:cytoplasm"/>
    <property type="evidence" value="ECO:0007669"/>
    <property type="project" value="TreeGrafter"/>
</dbReference>
<dbReference type="PANTHER" id="PTHR24201:SF8">
    <property type="entry name" value="CYCLIN-DEPENDENT KINASE 4 INHIBITOR B"/>
    <property type="match status" value="1"/>
</dbReference>
<dbReference type="Proteomes" id="UP000265020">
    <property type="component" value="Unassembled WGS sequence"/>
</dbReference>
<dbReference type="Gene3D" id="1.25.40.20">
    <property type="entry name" value="Ankyrin repeat-containing domain"/>
    <property type="match status" value="2"/>
</dbReference>
<dbReference type="GO" id="GO:0005634">
    <property type="term" value="C:nucleus"/>
    <property type="evidence" value="ECO:0007669"/>
    <property type="project" value="TreeGrafter"/>
</dbReference>
<dbReference type="InterPro" id="IPR002110">
    <property type="entry name" value="Ankyrin_rpt"/>
</dbReference>
<dbReference type="GO" id="GO:0008285">
    <property type="term" value="P:negative regulation of cell population proliferation"/>
    <property type="evidence" value="ECO:0007669"/>
    <property type="project" value="TreeGrafter"/>
</dbReference>
<protein>
    <submittedName>
        <fullName evidence="5">Ankyrin repeat domain 63</fullName>
    </submittedName>
</protein>
<keyword evidence="2 3" id="KW-0040">ANK repeat</keyword>
<evidence type="ECO:0000256" key="4">
    <source>
        <dbReference type="SAM" id="MobiDB-lite"/>
    </source>
</evidence>
<dbReference type="Ensembl" id="ENSCVAT00000017884.1">
    <property type="protein sequence ID" value="ENSCVAP00000027133.1"/>
    <property type="gene ID" value="ENSCVAG00000013216.1"/>
</dbReference>
<name>A0A3Q2E4G3_CYPVA</name>
<keyword evidence="6" id="KW-1185">Reference proteome</keyword>
<dbReference type="SMART" id="SM00248">
    <property type="entry name" value="ANK"/>
    <property type="match status" value="3"/>
</dbReference>
<keyword evidence="1" id="KW-0677">Repeat</keyword>
<dbReference type="GO" id="GO:0019901">
    <property type="term" value="F:protein kinase binding"/>
    <property type="evidence" value="ECO:0007669"/>
    <property type="project" value="TreeGrafter"/>
</dbReference>
<reference evidence="5" key="2">
    <citation type="submission" date="2025-09" db="UniProtKB">
        <authorList>
            <consortium name="Ensembl"/>
        </authorList>
    </citation>
    <scope>IDENTIFICATION</scope>
</reference>
<dbReference type="SUPFAM" id="SSF48403">
    <property type="entry name" value="Ankyrin repeat"/>
    <property type="match status" value="1"/>
</dbReference>
<dbReference type="GeneTree" id="ENSGT00940000163025"/>
<dbReference type="OMA" id="APEFMRM"/>